<organism evidence="7 8">
    <name type="scientific">Symbiochloris irregularis</name>
    <dbReference type="NCBI Taxonomy" id="706552"/>
    <lineage>
        <taxon>Eukaryota</taxon>
        <taxon>Viridiplantae</taxon>
        <taxon>Chlorophyta</taxon>
        <taxon>core chlorophytes</taxon>
        <taxon>Trebouxiophyceae</taxon>
        <taxon>Trebouxiales</taxon>
        <taxon>Trebouxiaceae</taxon>
        <taxon>Symbiochloris</taxon>
    </lineage>
</organism>
<evidence type="ECO:0000256" key="3">
    <source>
        <dbReference type="ARBA" id="ARBA00022478"/>
    </source>
</evidence>
<dbReference type="InterPro" id="IPR007832">
    <property type="entry name" value="RNA_pol_Rpc34"/>
</dbReference>
<keyword evidence="8" id="KW-1185">Reference proteome</keyword>
<comment type="function">
    <text evidence="6">DNA-dependent RNA polymerase catalyzes the transcription of DNA into RNA using the four ribonucleoside triphosphates as substrates. Specific peripheric component of RNA polymerase III which synthesizes small RNAs, such as 5S rRNA and tRNAs.</text>
</comment>
<evidence type="ECO:0000313" key="7">
    <source>
        <dbReference type="EMBL" id="KAK9792986.1"/>
    </source>
</evidence>
<dbReference type="EMBL" id="JALJOQ010000156">
    <property type="protein sequence ID" value="KAK9792986.1"/>
    <property type="molecule type" value="Genomic_DNA"/>
</dbReference>
<dbReference type="GO" id="GO:0005737">
    <property type="term" value="C:cytoplasm"/>
    <property type="evidence" value="ECO:0007669"/>
    <property type="project" value="UniProtKB-ARBA"/>
</dbReference>
<dbReference type="InterPro" id="IPR036390">
    <property type="entry name" value="WH_DNA-bd_sf"/>
</dbReference>
<evidence type="ECO:0000256" key="2">
    <source>
        <dbReference type="ARBA" id="ARBA00011038"/>
    </source>
</evidence>
<dbReference type="GO" id="GO:0006383">
    <property type="term" value="P:transcription by RNA polymerase III"/>
    <property type="evidence" value="ECO:0007669"/>
    <property type="project" value="UniProtKB-UniRule"/>
</dbReference>
<evidence type="ECO:0000313" key="8">
    <source>
        <dbReference type="Proteomes" id="UP001465755"/>
    </source>
</evidence>
<protein>
    <recommendedName>
        <fullName evidence="6">DNA-directed RNA polymerase III subunit RPC6</fullName>
        <shortName evidence="6">RNA polymerase III subunit C6</shortName>
    </recommendedName>
</protein>
<evidence type="ECO:0000256" key="1">
    <source>
        <dbReference type="ARBA" id="ARBA00004123"/>
    </source>
</evidence>
<dbReference type="InterPro" id="IPR036388">
    <property type="entry name" value="WH-like_DNA-bd_sf"/>
</dbReference>
<gene>
    <name evidence="7" type="ORF">WJX73_009296</name>
</gene>
<evidence type="ECO:0000256" key="5">
    <source>
        <dbReference type="ARBA" id="ARBA00023242"/>
    </source>
</evidence>
<dbReference type="InterPro" id="IPR016049">
    <property type="entry name" value="RNA_pol_Rpc34-like"/>
</dbReference>
<name>A0AAW1NV19_9CHLO</name>
<dbReference type="FunFam" id="1.10.10.10:FF:000116">
    <property type="entry name" value="DNA-directed RNA polymerase III subunit RPC6"/>
    <property type="match status" value="1"/>
</dbReference>
<comment type="caution">
    <text evidence="7">The sequence shown here is derived from an EMBL/GenBank/DDBJ whole genome shotgun (WGS) entry which is preliminary data.</text>
</comment>
<dbReference type="PANTHER" id="PTHR12780">
    <property type="entry name" value="RNA POLYMERASE III DNA DIRECTED , 39KD SUBUNIT-RELATED"/>
    <property type="match status" value="1"/>
</dbReference>
<dbReference type="PIRSF" id="PIRSF028763">
    <property type="entry name" value="RNA_pol_Rpc34"/>
    <property type="match status" value="1"/>
</dbReference>
<proteinExistence type="inferred from homology"/>
<evidence type="ECO:0000256" key="4">
    <source>
        <dbReference type="ARBA" id="ARBA00023163"/>
    </source>
</evidence>
<comment type="similarity">
    <text evidence="2 6">Belongs to the eukaryotic RPC34/RPC39 RNA polymerase subunit family.</text>
</comment>
<dbReference type="Proteomes" id="UP001465755">
    <property type="component" value="Unassembled WGS sequence"/>
</dbReference>
<keyword evidence="3 6" id="KW-0240">DNA-directed RNA polymerase</keyword>
<dbReference type="SUPFAM" id="SSF46785">
    <property type="entry name" value="Winged helix' DNA-binding domain"/>
    <property type="match status" value="2"/>
</dbReference>
<dbReference type="GO" id="GO:0005654">
    <property type="term" value="C:nucleoplasm"/>
    <property type="evidence" value="ECO:0007669"/>
    <property type="project" value="UniProtKB-ARBA"/>
</dbReference>
<dbReference type="Gene3D" id="1.10.10.10">
    <property type="entry name" value="Winged helix-like DNA-binding domain superfamily/Winged helix DNA-binding domain"/>
    <property type="match status" value="2"/>
</dbReference>
<accession>A0AAW1NV19</accession>
<dbReference type="Pfam" id="PF05158">
    <property type="entry name" value="RNA_pol_Rpc34"/>
    <property type="match status" value="1"/>
</dbReference>
<comment type="subcellular location">
    <subcellularLocation>
        <location evidence="1 6">Nucleus</location>
    </subcellularLocation>
</comment>
<dbReference type="AlphaFoldDB" id="A0AAW1NV19"/>
<keyword evidence="4 6" id="KW-0804">Transcription</keyword>
<reference evidence="7 8" key="1">
    <citation type="journal article" date="2024" name="Nat. Commun.">
        <title>Phylogenomics reveals the evolutionary origins of lichenization in chlorophyte algae.</title>
        <authorList>
            <person name="Puginier C."/>
            <person name="Libourel C."/>
            <person name="Otte J."/>
            <person name="Skaloud P."/>
            <person name="Haon M."/>
            <person name="Grisel S."/>
            <person name="Petersen M."/>
            <person name="Berrin J.G."/>
            <person name="Delaux P.M."/>
            <person name="Dal Grande F."/>
            <person name="Keller J."/>
        </authorList>
    </citation>
    <scope>NUCLEOTIDE SEQUENCE [LARGE SCALE GENOMIC DNA]</scope>
    <source>
        <strain evidence="7 8">SAG 2036</strain>
    </source>
</reference>
<evidence type="ECO:0000256" key="6">
    <source>
        <dbReference type="PIRNR" id="PIRNR028763"/>
    </source>
</evidence>
<dbReference type="GO" id="GO:0005666">
    <property type="term" value="C:RNA polymerase III complex"/>
    <property type="evidence" value="ECO:0007669"/>
    <property type="project" value="UniProtKB-UniRule"/>
</dbReference>
<keyword evidence="5 6" id="KW-0539">Nucleus</keyword>
<sequence>MTTEATQAQQAALELCRQHPEGVPEASLIGHFPSKETAWVVNQVINKLLTRHQLQVYSQANGGRAYKAFDETEAAKRRGLSEEDVLVLQEIGKTTDKGIWSKDLKRRTGLGNPAVQKALKNLEGRNLIKAVKTVQHGNRKHFMLFELEPSVDITGGIWYEGAEFDTAMVNLTYQLCLKCVEDRQQASAEQACAFVNTSGVLKDTTIQQAEIDSVLAALVYDRRIERVPTVGQAVFKPSRGHKATSAFASIPCGVCPVINECTPHGHISPQACVYFDAWLDF</sequence>